<keyword evidence="3" id="KW-1185">Reference proteome</keyword>
<keyword evidence="1" id="KW-1133">Transmembrane helix</keyword>
<dbReference type="OrthoDB" id="2989832at2"/>
<keyword evidence="1" id="KW-0472">Membrane</keyword>
<dbReference type="eggNOG" id="COG5584">
    <property type="taxonomic scope" value="Bacteria"/>
</dbReference>
<sequence>MTNNQHFSQLAILAGLGISAGLALGALIQDLHLKRPDRILTEVKTSFRKSGALDGAWIEHHPVPFKRFAAQTLVYRGGVIKHEDGQPVAYEFLADTKTGKVVDVWKVTSQLQS</sequence>
<accession>A0A0R1RW92</accession>
<name>A0A0R1RW92_9LACO</name>
<feature type="transmembrane region" description="Helical" evidence="1">
    <location>
        <begin position="6"/>
        <end position="28"/>
    </location>
</feature>
<evidence type="ECO:0008006" key="4">
    <source>
        <dbReference type="Google" id="ProtNLM"/>
    </source>
</evidence>
<reference evidence="2 3" key="1">
    <citation type="journal article" date="2015" name="Genome Announc.">
        <title>Expanding the biotechnology potential of lactobacilli through comparative genomics of 213 strains and associated genera.</title>
        <authorList>
            <person name="Sun Z."/>
            <person name="Harris H.M."/>
            <person name="McCann A."/>
            <person name="Guo C."/>
            <person name="Argimon S."/>
            <person name="Zhang W."/>
            <person name="Yang X."/>
            <person name="Jeffery I.B."/>
            <person name="Cooney J.C."/>
            <person name="Kagawa T.F."/>
            <person name="Liu W."/>
            <person name="Song Y."/>
            <person name="Salvetti E."/>
            <person name="Wrobel A."/>
            <person name="Rasinkangas P."/>
            <person name="Parkhill J."/>
            <person name="Rea M.C."/>
            <person name="O'Sullivan O."/>
            <person name="Ritari J."/>
            <person name="Douillard F.P."/>
            <person name="Paul Ross R."/>
            <person name="Yang R."/>
            <person name="Briner A.E."/>
            <person name="Felis G.E."/>
            <person name="de Vos W.M."/>
            <person name="Barrangou R."/>
            <person name="Klaenhammer T.R."/>
            <person name="Caufield P.W."/>
            <person name="Cui Y."/>
            <person name="Zhang H."/>
            <person name="O'Toole P.W."/>
        </authorList>
    </citation>
    <scope>NUCLEOTIDE SEQUENCE [LARGE SCALE GENOMIC DNA]</scope>
    <source>
        <strain evidence="2 3">DSM 15814</strain>
    </source>
</reference>
<comment type="caution">
    <text evidence="2">The sequence shown here is derived from an EMBL/GenBank/DDBJ whole genome shotgun (WGS) entry which is preliminary data.</text>
</comment>
<protein>
    <recommendedName>
        <fullName evidence="4">PepSY domain-containing protein</fullName>
    </recommendedName>
</protein>
<keyword evidence="1" id="KW-0812">Transmembrane</keyword>
<proteinExistence type="predicted"/>
<dbReference type="Proteomes" id="UP000051999">
    <property type="component" value="Unassembled WGS sequence"/>
</dbReference>
<gene>
    <name evidence="2" type="ORF">FD35_GL000435</name>
</gene>
<dbReference type="STRING" id="1114972.FD35_GL000435"/>
<dbReference type="EMBL" id="AZFF01000001">
    <property type="protein sequence ID" value="KRL57419.1"/>
    <property type="molecule type" value="Genomic_DNA"/>
</dbReference>
<organism evidence="2 3">
    <name type="scientific">Furfurilactobacillus rossiae DSM 15814</name>
    <dbReference type="NCBI Taxonomy" id="1114972"/>
    <lineage>
        <taxon>Bacteria</taxon>
        <taxon>Bacillati</taxon>
        <taxon>Bacillota</taxon>
        <taxon>Bacilli</taxon>
        <taxon>Lactobacillales</taxon>
        <taxon>Lactobacillaceae</taxon>
        <taxon>Furfurilactobacillus</taxon>
    </lineage>
</organism>
<dbReference type="RefSeq" id="WP_017261679.1">
    <property type="nucleotide sequence ID" value="NZ_AUAW01000001.1"/>
</dbReference>
<dbReference type="AlphaFoldDB" id="A0A0R1RW92"/>
<dbReference type="PATRIC" id="fig|1114972.6.peg.435"/>
<evidence type="ECO:0000313" key="2">
    <source>
        <dbReference type="EMBL" id="KRL57419.1"/>
    </source>
</evidence>
<evidence type="ECO:0000313" key="3">
    <source>
        <dbReference type="Proteomes" id="UP000051999"/>
    </source>
</evidence>
<evidence type="ECO:0000256" key="1">
    <source>
        <dbReference type="SAM" id="Phobius"/>
    </source>
</evidence>